<dbReference type="PANTHER" id="PTHR43677">
    <property type="entry name" value="SHORT-CHAIN DEHYDROGENASE/REDUCTASE"/>
    <property type="match status" value="1"/>
</dbReference>
<dbReference type="SMART" id="SM00829">
    <property type="entry name" value="PKS_ER"/>
    <property type="match status" value="1"/>
</dbReference>
<dbReference type="EMBL" id="CP159289">
    <property type="protein sequence ID" value="XCH23593.1"/>
    <property type="molecule type" value="Genomic_DNA"/>
</dbReference>
<protein>
    <submittedName>
        <fullName evidence="2">Zinc-binding alcohol dehydrogenase family protein</fullName>
    </submittedName>
</protein>
<reference evidence="2" key="1">
    <citation type="submission" date="2024-06" db="EMBL/GenBank/DDBJ databases">
        <title>Sequencing and assembly of the genome of Dyadobacter sp. strain 676, a symbiont of Cyamopsis tetragonoloba.</title>
        <authorList>
            <person name="Guro P."/>
            <person name="Sazanova A."/>
            <person name="Kuznetsova I."/>
            <person name="Belimov A."/>
            <person name="Safronova V."/>
        </authorList>
    </citation>
    <scope>NUCLEOTIDE SEQUENCE</scope>
    <source>
        <strain evidence="2">676</strain>
    </source>
</reference>
<dbReference type="SUPFAM" id="SSF50129">
    <property type="entry name" value="GroES-like"/>
    <property type="match status" value="1"/>
</dbReference>
<accession>A0AAU8FIQ9</accession>
<dbReference type="InterPro" id="IPR020843">
    <property type="entry name" value="ER"/>
</dbReference>
<dbReference type="GO" id="GO:0016491">
    <property type="term" value="F:oxidoreductase activity"/>
    <property type="evidence" value="ECO:0007669"/>
    <property type="project" value="InterPro"/>
</dbReference>
<dbReference type="RefSeq" id="WP_353718917.1">
    <property type="nucleotide sequence ID" value="NZ_CP159289.1"/>
</dbReference>
<dbReference type="Gene3D" id="3.40.50.720">
    <property type="entry name" value="NAD(P)-binding Rossmann-like Domain"/>
    <property type="match status" value="1"/>
</dbReference>
<proteinExistence type="predicted"/>
<dbReference type="PANTHER" id="PTHR43677:SF11">
    <property type="entry name" value="ZINC-CONTAINING ALCOHOL DEHYDROGENASE"/>
    <property type="match status" value="1"/>
</dbReference>
<dbReference type="Pfam" id="PF00107">
    <property type="entry name" value="ADH_zinc_N"/>
    <property type="match status" value="1"/>
</dbReference>
<dbReference type="Gene3D" id="3.90.180.10">
    <property type="entry name" value="Medium-chain alcohol dehydrogenases, catalytic domain"/>
    <property type="match status" value="1"/>
</dbReference>
<dbReference type="InterPro" id="IPR036291">
    <property type="entry name" value="NAD(P)-bd_dom_sf"/>
</dbReference>
<feature type="domain" description="Enoyl reductase (ER)" evidence="1">
    <location>
        <begin position="11"/>
        <end position="295"/>
    </location>
</feature>
<dbReference type="SUPFAM" id="SSF51735">
    <property type="entry name" value="NAD(P)-binding Rossmann-fold domains"/>
    <property type="match status" value="1"/>
</dbReference>
<dbReference type="InterPro" id="IPR051397">
    <property type="entry name" value="Zn-ADH-like_protein"/>
</dbReference>
<evidence type="ECO:0000313" key="2">
    <source>
        <dbReference type="EMBL" id="XCH23593.1"/>
    </source>
</evidence>
<dbReference type="AlphaFoldDB" id="A0AAU8FIQ9"/>
<organism evidence="2">
    <name type="scientific">Dyadobacter sp. 676</name>
    <dbReference type="NCBI Taxonomy" id="3088362"/>
    <lineage>
        <taxon>Bacteria</taxon>
        <taxon>Pseudomonadati</taxon>
        <taxon>Bacteroidota</taxon>
        <taxon>Cytophagia</taxon>
        <taxon>Cytophagales</taxon>
        <taxon>Spirosomataceae</taxon>
        <taxon>Dyadobacter</taxon>
    </lineage>
</organism>
<name>A0AAU8FIQ9_9BACT</name>
<sequence>MKAAVMYPGGGLPQYTEVDEPRIQHDNEILATVKAVAVKHLDKGIASGKHYSSARLPETARIPGSDGVCLLSDGTRVYGMGVSGMMAEKATIHKDRIVGIPDGLDDATAAALPNAVVGAAMGLKFKAEIQAGDTVLINGATGVTGRVAIQLARYYGAKKVIGTGRNQQSLSELLALGADETIAITGDDARFKAQLEVLHETTPVNIVIDYLWGRTAELILSVLKGNGMFTNPVRYVSAGSMSGDLIQLSAAIMRSVDLQLTGSGMGSWPREHVQKAFTEILPEAFRLAAEGKLKLETTTAKLSDIADLWQLDIPGGNRLVVIP</sequence>
<dbReference type="InterPro" id="IPR011032">
    <property type="entry name" value="GroES-like_sf"/>
</dbReference>
<dbReference type="InterPro" id="IPR013149">
    <property type="entry name" value="ADH-like_C"/>
</dbReference>
<evidence type="ECO:0000259" key="1">
    <source>
        <dbReference type="SMART" id="SM00829"/>
    </source>
</evidence>
<gene>
    <name evidence="2" type="ORF">ABV298_25315</name>
</gene>